<gene>
    <name evidence="2" type="ORF">FDG2_6390</name>
</gene>
<evidence type="ECO:0000313" key="2">
    <source>
        <dbReference type="EMBL" id="SBW29064.1"/>
    </source>
</evidence>
<organism evidence="2 3">
    <name type="scientific">Candidatus Protofrankia californiensis</name>
    <dbReference type="NCBI Taxonomy" id="1839754"/>
    <lineage>
        <taxon>Bacteria</taxon>
        <taxon>Bacillati</taxon>
        <taxon>Actinomycetota</taxon>
        <taxon>Actinomycetes</taxon>
        <taxon>Frankiales</taxon>
        <taxon>Frankiaceae</taxon>
        <taxon>Protofrankia</taxon>
    </lineage>
</organism>
<proteinExistence type="predicted"/>
<dbReference type="AlphaFoldDB" id="A0A1C3PGW4"/>
<protein>
    <submittedName>
        <fullName evidence="2">Uncharacterized protein</fullName>
    </submittedName>
</protein>
<evidence type="ECO:0000313" key="3">
    <source>
        <dbReference type="Proteomes" id="UP000199013"/>
    </source>
</evidence>
<feature type="region of interest" description="Disordered" evidence="1">
    <location>
        <begin position="780"/>
        <end position="815"/>
    </location>
</feature>
<feature type="region of interest" description="Disordered" evidence="1">
    <location>
        <begin position="1"/>
        <end position="33"/>
    </location>
</feature>
<name>A0A1C3PGW4_9ACTN</name>
<feature type="compositionally biased region" description="Basic and acidic residues" evidence="1">
    <location>
        <begin position="796"/>
        <end position="815"/>
    </location>
</feature>
<reference evidence="3" key="1">
    <citation type="submission" date="2016-02" db="EMBL/GenBank/DDBJ databases">
        <authorList>
            <person name="Wibberg D."/>
        </authorList>
    </citation>
    <scope>NUCLEOTIDE SEQUENCE [LARGE SCALE GENOMIC DNA]</scope>
</reference>
<dbReference type="EMBL" id="FLUV01002644">
    <property type="protein sequence ID" value="SBW29064.1"/>
    <property type="molecule type" value="Genomic_DNA"/>
</dbReference>
<dbReference type="Proteomes" id="UP000199013">
    <property type="component" value="Unassembled WGS sequence"/>
</dbReference>
<accession>A0A1C3PGW4</accession>
<feature type="compositionally biased region" description="Polar residues" evidence="1">
    <location>
        <begin position="10"/>
        <end position="27"/>
    </location>
</feature>
<sequence>MAGETDPPIRSQNVTGRTTHDPNTTVSAGWALMGKEPNSNDEYAVLRSSGGFFPRAGFDEILRRFTPGTPPPRSIEEWVPDALPWVTVSYAPRNGGTVLGIAARTWSDQVDGARRPIATTSYLCVPFADLTATPASYAALYSAVRDAGIAERPDSSAPVPVALAPLDAGDVATSIEQFGQSGFTLVAATAALLLAHPVSVLGGPTGDPDEQMARRLRFLDAVAALLPYGQRSKLVASTWADGGSAHRIRLAFTNRPRPGHTTVRWPLPDKPPFPDIRCAHYFDLLVILLEHGRTIREIVEYLASAVEPHRIDDPGYALHCLAELDPRFSASQSIRNGTARIDELRRLLLTKRIDELDPTIQRKALWLLLEAADAEDLELVKRTWQRWAAENPVSGELHRWLVTAVGVAGRNLLWVHASDSTALKRLLGLADDLGFADQLLATLLDASTARQEAHGTRWLIDQMVSEQQRCATAATLVLEQFSHRRLLAGQATVTTDEQVLAVITHNAPAQLALELIRQMTEPHSNTTAEQVRARLEWLETSDPLRERLRLFRDVLDGAPSLETISTAEAHEKQRRAYVLALLRLARQAGHRPAAKLLPYALVWLLRTAPRLRWADHPVWIDELRQATPDPARTDELEAILDLLLLAFNAQPRRALHLRVKGSSGSGDRYVNSFSTSFEELCGNDTANRNRRSEKLPGQVVMRLVEHIEDTGWPQSPQAVDRILLLLHGIATTATATEGRPAARAVSTFLDTRPDLAKLASAAAWETLIERRYPELTKPGRLSRTGRWLRGTVGGTGREHRGQPDQTRNSRPDKLP</sequence>
<keyword evidence="3" id="KW-1185">Reference proteome</keyword>
<evidence type="ECO:0000256" key="1">
    <source>
        <dbReference type="SAM" id="MobiDB-lite"/>
    </source>
</evidence>